<sequence length="182" mass="20475">HFKERFYIVRPLTELAMDSLFESEFVTNEDGSVRLDEEGVEMTRLVSRFPLCWTREHFDNPTEYYLTKEENMFSEELASLDKLQAYVNGFVPARCVNRAGDPVLDAKGNERVEKWLINTKELLGCKSIAEVKICLDNMSSFAEQMLKLAADKKTSKNKVKGRTTVLLSQSGPGSSSSPGGGH</sequence>
<evidence type="ECO:0000313" key="2">
    <source>
        <dbReference type="EMBL" id="MCI17689.1"/>
    </source>
</evidence>
<evidence type="ECO:0000313" key="3">
    <source>
        <dbReference type="Proteomes" id="UP000265520"/>
    </source>
</evidence>
<organism evidence="2 3">
    <name type="scientific">Trifolium medium</name>
    <dbReference type="NCBI Taxonomy" id="97028"/>
    <lineage>
        <taxon>Eukaryota</taxon>
        <taxon>Viridiplantae</taxon>
        <taxon>Streptophyta</taxon>
        <taxon>Embryophyta</taxon>
        <taxon>Tracheophyta</taxon>
        <taxon>Spermatophyta</taxon>
        <taxon>Magnoliopsida</taxon>
        <taxon>eudicotyledons</taxon>
        <taxon>Gunneridae</taxon>
        <taxon>Pentapetalae</taxon>
        <taxon>rosids</taxon>
        <taxon>fabids</taxon>
        <taxon>Fabales</taxon>
        <taxon>Fabaceae</taxon>
        <taxon>Papilionoideae</taxon>
        <taxon>50 kb inversion clade</taxon>
        <taxon>NPAAA clade</taxon>
        <taxon>Hologalegina</taxon>
        <taxon>IRL clade</taxon>
        <taxon>Trifolieae</taxon>
        <taxon>Trifolium</taxon>
    </lineage>
</organism>
<comment type="caution">
    <text evidence="2">The sequence shown here is derived from an EMBL/GenBank/DDBJ whole genome shotgun (WGS) entry which is preliminary data.</text>
</comment>
<feature type="non-terminal residue" evidence="2">
    <location>
        <position position="182"/>
    </location>
</feature>
<keyword evidence="3" id="KW-1185">Reference proteome</keyword>
<proteinExistence type="predicted"/>
<protein>
    <submittedName>
        <fullName evidence="2">Uncharacterized protein</fullName>
    </submittedName>
</protein>
<accession>A0A392Q1I0</accession>
<feature type="non-terminal residue" evidence="2">
    <location>
        <position position="1"/>
    </location>
</feature>
<evidence type="ECO:0000256" key="1">
    <source>
        <dbReference type="SAM" id="MobiDB-lite"/>
    </source>
</evidence>
<feature type="compositionally biased region" description="Low complexity" evidence="1">
    <location>
        <begin position="170"/>
        <end position="182"/>
    </location>
</feature>
<dbReference type="AlphaFoldDB" id="A0A392Q1I0"/>
<dbReference type="Proteomes" id="UP000265520">
    <property type="component" value="Unassembled WGS sequence"/>
</dbReference>
<dbReference type="EMBL" id="LXQA010106615">
    <property type="protein sequence ID" value="MCI17689.1"/>
    <property type="molecule type" value="Genomic_DNA"/>
</dbReference>
<name>A0A392Q1I0_9FABA</name>
<reference evidence="2 3" key="1">
    <citation type="journal article" date="2018" name="Front. Plant Sci.">
        <title>Red Clover (Trifolium pratense) and Zigzag Clover (T. medium) - A Picture of Genomic Similarities and Differences.</title>
        <authorList>
            <person name="Dluhosova J."/>
            <person name="Istvanek J."/>
            <person name="Nedelnik J."/>
            <person name="Repkova J."/>
        </authorList>
    </citation>
    <scope>NUCLEOTIDE SEQUENCE [LARGE SCALE GENOMIC DNA]</scope>
    <source>
        <strain evidence="3">cv. 10/8</strain>
        <tissue evidence="2">Leaf</tissue>
    </source>
</reference>
<feature type="region of interest" description="Disordered" evidence="1">
    <location>
        <begin position="159"/>
        <end position="182"/>
    </location>
</feature>